<dbReference type="PANTHER" id="PTHR34714">
    <property type="entry name" value="EGF-LIKE DOMAIN-CONTAINING PROTEIN"/>
    <property type="match status" value="1"/>
</dbReference>
<proteinExistence type="predicted"/>
<protein>
    <recommendedName>
        <fullName evidence="3">Tc toxin complex TcA C-terminal TcB-binding domain-containing protein</fullName>
    </recommendedName>
</protein>
<organism evidence="1 2">
    <name type="scientific">Hymenobacter cavernae</name>
    <dbReference type="NCBI Taxonomy" id="2044852"/>
    <lineage>
        <taxon>Bacteria</taxon>
        <taxon>Pseudomonadati</taxon>
        <taxon>Bacteroidota</taxon>
        <taxon>Cytophagia</taxon>
        <taxon>Cytophagales</taxon>
        <taxon>Hymenobacteraceae</taxon>
        <taxon>Hymenobacter</taxon>
    </lineage>
</organism>
<gene>
    <name evidence="1" type="ORF">GCM10011383_14160</name>
</gene>
<dbReference type="EMBL" id="BMHT01000002">
    <property type="protein sequence ID" value="GGF04261.1"/>
    <property type="molecule type" value="Genomic_DNA"/>
</dbReference>
<dbReference type="RefSeq" id="WP_188812515.1">
    <property type="nucleotide sequence ID" value="NZ_BMHT01000002.1"/>
</dbReference>
<name>A0ABQ1TVD7_9BACT</name>
<sequence length="804" mass="88450">MAALDFVNDFPRLLSYEKESRTVTVGQYWIKDFYTLIQTIDTDGTYAGWQHLHIYAHQIDFDFNGHAQFGIDLTDRSSLRLFTRTLNLQGNGVFSVLSYEADAAKQAHICVQSFASKNPLHVAVAGTDTKAGALDLPAALTGNALQYTVTLGATPTPAPLMIPPDWQLGNAFYWVLNQTFQEAFTQFSSNLEQAGAMFRWVAFNTDRVRWGNDPNREMQGLGWLAASMAARANRPATLHYVPQLDMQQYRTAVLDAVSAAAPVEQAFNSFIEQSNSFVERKKQAGLFKDYIQGQITNLANQIAASQDRLTKAETDLRSNINLLTAQQFTVQQAQEKLRLAVEQKAMRVFFTALFSLVGSLGTIAMGDPAAAAGAVKAAEGAVETAKAAGQLTDLLSKLKKVVEALKSLGDFALICKKINREVNDINDTDDATDLNTQPTNGADWLTDTEWQVLREQWDGEIRPYTTDDDPKLKAAASDYMTAGRVLVIYGQAATASRSAISQLQQDISQLKVQQKALQTQAQGIDDYMQAEQDDAQQYFQVALLLRQRYLYIKRFLLVQIENFRGAFTYWALSSLANQAHGLTNLGYGSSISEMATVLVSLDQIIQDALGSFPGAPEGVKYQVALPLGLAEQALLAARKPLAIPINPIDTAFHGYDRMRVQYIRVLFPGLAASNSGKTYYVIINDNSVYQDRLNGTYWAFQAEVPMLKGYSAGVNDGQRLLEEESSLATNYVHSAEVSAQTGSDVSTNVFYTPSLFTTWKISLPAGNGDNDTLDLSAVQAVVVQLFGTAIFDQDAKFQSSSLLS</sequence>
<accession>A0ABQ1TVD7</accession>
<evidence type="ECO:0008006" key="3">
    <source>
        <dbReference type="Google" id="ProtNLM"/>
    </source>
</evidence>
<dbReference type="PANTHER" id="PTHR34714:SF2">
    <property type="entry name" value="EGF-LIKE DOMAIN-CONTAINING PROTEIN"/>
    <property type="match status" value="1"/>
</dbReference>
<keyword evidence="2" id="KW-1185">Reference proteome</keyword>
<reference evidence="2" key="1">
    <citation type="journal article" date="2019" name="Int. J. Syst. Evol. Microbiol.">
        <title>The Global Catalogue of Microorganisms (GCM) 10K type strain sequencing project: providing services to taxonomists for standard genome sequencing and annotation.</title>
        <authorList>
            <consortium name="The Broad Institute Genomics Platform"/>
            <consortium name="The Broad Institute Genome Sequencing Center for Infectious Disease"/>
            <person name="Wu L."/>
            <person name="Ma J."/>
        </authorList>
    </citation>
    <scope>NUCLEOTIDE SEQUENCE [LARGE SCALE GENOMIC DNA]</scope>
    <source>
        <strain evidence="2">CGMCC 1.15197</strain>
    </source>
</reference>
<dbReference type="Proteomes" id="UP000632273">
    <property type="component" value="Unassembled WGS sequence"/>
</dbReference>
<comment type="caution">
    <text evidence="1">The sequence shown here is derived from an EMBL/GenBank/DDBJ whole genome shotgun (WGS) entry which is preliminary data.</text>
</comment>
<evidence type="ECO:0000313" key="1">
    <source>
        <dbReference type="EMBL" id="GGF04261.1"/>
    </source>
</evidence>
<evidence type="ECO:0000313" key="2">
    <source>
        <dbReference type="Proteomes" id="UP000632273"/>
    </source>
</evidence>